<protein>
    <recommendedName>
        <fullName evidence="2">histidine kinase</fullName>
        <ecNumber evidence="2">2.7.13.3</ecNumber>
    </recommendedName>
</protein>
<evidence type="ECO:0000256" key="2">
    <source>
        <dbReference type="ARBA" id="ARBA00012438"/>
    </source>
</evidence>
<dbReference type="SUPFAM" id="SSF47384">
    <property type="entry name" value="Homodimeric domain of signal transducing histidine kinase"/>
    <property type="match status" value="1"/>
</dbReference>
<dbReference type="InterPro" id="IPR000700">
    <property type="entry name" value="PAS-assoc_C"/>
</dbReference>
<dbReference type="Gene3D" id="2.10.70.100">
    <property type="match status" value="1"/>
</dbReference>
<dbReference type="SMART" id="SM00387">
    <property type="entry name" value="HATPase_c"/>
    <property type="match status" value="1"/>
</dbReference>
<dbReference type="InterPro" id="IPR001789">
    <property type="entry name" value="Sig_transdc_resp-reg_receiver"/>
</dbReference>
<keyword evidence="3 6" id="KW-0597">Phosphoprotein</keyword>
<dbReference type="GO" id="GO:0005886">
    <property type="term" value="C:plasma membrane"/>
    <property type="evidence" value="ECO:0007669"/>
    <property type="project" value="TreeGrafter"/>
</dbReference>
<dbReference type="Pfam" id="PF08448">
    <property type="entry name" value="PAS_4"/>
    <property type="match status" value="1"/>
</dbReference>
<dbReference type="PROSITE" id="PS50113">
    <property type="entry name" value="PAC"/>
    <property type="match status" value="1"/>
</dbReference>
<dbReference type="SMART" id="SM00448">
    <property type="entry name" value="REC"/>
    <property type="match status" value="1"/>
</dbReference>
<dbReference type="Gene3D" id="1.10.287.130">
    <property type="match status" value="1"/>
</dbReference>
<evidence type="ECO:0000259" key="9">
    <source>
        <dbReference type="PROSITE" id="PS50113"/>
    </source>
</evidence>
<dbReference type="Gene3D" id="3.30.450.20">
    <property type="entry name" value="PAS domain"/>
    <property type="match status" value="2"/>
</dbReference>
<feature type="domain" description="Response regulatory" evidence="8">
    <location>
        <begin position="559"/>
        <end position="676"/>
    </location>
</feature>
<evidence type="ECO:0000259" key="8">
    <source>
        <dbReference type="PROSITE" id="PS50110"/>
    </source>
</evidence>
<sequence>MSFTGDCYGRPVPCKYSCQNRPALSLFMLATMAFENISPEEKEELLEGVLNNAYHGIVALDAIRNSSGVAEDFVYIYANKKAELALGKGQDELIGHRFLKLFPGIKEEGLFDKFVGVLESGEPYNFDHFYDRDGLHGMFQVSVNKFRDGIIISFVETTEQVNQARQLEILTQRLDMATSAAKVGVWEYDIPADKLIWDDAMHRIYDVTPEEFEGVIDSWEKRVHPDDLPAAKAEFQSAKTPDQDIYTKFRIVLKNGSVRWIDARARLICNDEHDLIGIVGTNWDITELVYAYDTLAKAKEEAERANAAKSEFLAVMSHELRTPLNPIIGCSDLLRDHLKDPADLKLLDMIDQCGRNLLELISDILDFCTLDEGHMTLTPVPTNIHETTQDVCREFDAKAKEKGLELSLSVSEDLPDELLIDPKRFQQIVRNLISNAVKFTNEGFVRVDLSTHTDNAGENMFVATFTDTGSGIPKDQVEYIFERFTQLDSSNTRKEGGTGLGLAICQRLCDLMGGEISVTSQSGEGATFTVKLPMRLVGQEDAPDTLLNHKVELAEKSFRVLVIDDDMPNLLYFKAAINQIGVESVTVNDPKEGHSLALSEAFDLIFLDLHMPNVSGMDITRGIRNSSGPNQNTPIVAVTADVRPEQKEACSKLGFSRVLNKPVKPEQLRAAIIDFA</sequence>
<dbReference type="InterPro" id="IPR036890">
    <property type="entry name" value="HATPase_C_sf"/>
</dbReference>
<evidence type="ECO:0000256" key="4">
    <source>
        <dbReference type="ARBA" id="ARBA00022679"/>
    </source>
</evidence>
<evidence type="ECO:0000256" key="1">
    <source>
        <dbReference type="ARBA" id="ARBA00000085"/>
    </source>
</evidence>
<feature type="modified residue" description="4-aspartylphosphate" evidence="6">
    <location>
        <position position="608"/>
    </location>
</feature>
<dbReference type="SMART" id="SM00086">
    <property type="entry name" value="PAC"/>
    <property type="match status" value="1"/>
</dbReference>
<dbReference type="InterPro" id="IPR005467">
    <property type="entry name" value="His_kinase_dom"/>
</dbReference>
<dbReference type="InParanoid" id="A0A317ZJA6"/>
<evidence type="ECO:0000256" key="3">
    <source>
        <dbReference type="ARBA" id="ARBA00022553"/>
    </source>
</evidence>
<dbReference type="PROSITE" id="PS50109">
    <property type="entry name" value="HIS_KIN"/>
    <property type="match status" value="1"/>
</dbReference>
<evidence type="ECO:0000259" key="7">
    <source>
        <dbReference type="PROSITE" id="PS50109"/>
    </source>
</evidence>
<dbReference type="InterPro" id="IPR011006">
    <property type="entry name" value="CheY-like_superfamily"/>
</dbReference>
<evidence type="ECO:0000256" key="5">
    <source>
        <dbReference type="ARBA" id="ARBA00022777"/>
    </source>
</evidence>
<dbReference type="PANTHER" id="PTHR43047:SF72">
    <property type="entry name" value="OSMOSENSING HISTIDINE PROTEIN KINASE SLN1"/>
    <property type="match status" value="1"/>
</dbReference>
<dbReference type="Pfam" id="PF00072">
    <property type="entry name" value="Response_reg"/>
    <property type="match status" value="1"/>
</dbReference>
<dbReference type="SUPFAM" id="SSF52172">
    <property type="entry name" value="CheY-like"/>
    <property type="match status" value="1"/>
</dbReference>
<dbReference type="EC" id="2.7.13.3" evidence="2"/>
<dbReference type="Gene3D" id="3.30.565.10">
    <property type="entry name" value="Histidine kinase-like ATPase, C-terminal domain"/>
    <property type="match status" value="1"/>
</dbReference>
<gene>
    <name evidence="10" type="ORF">DDZ13_03655</name>
</gene>
<dbReference type="CDD" id="cd00130">
    <property type="entry name" value="PAS"/>
    <property type="match status" value="2"/>
</dbReference>
<dbReference type="InterPro" id="IPR004358">
    <property type="entry name" value="Sig_transdc_His_kin-like_C"/>
</dbReference>
<comment type="catalytic activity">
    <reaction evidence="1">
        <text>ATP + protein L-histidine = ADP + protein N-phospho-L-histidine.</text>
        <dbReference type="EC" id="2.7.13.3"/>
    </reaction>
</comment>
<proteinExistence type="predicted"/>
<dbReference type="Gene3D" id="3.40.50.2300">
    <property type="match status" value="1"/>
</dbReference>
<dbReference type="InterPro" id="IPR013656">
    <property type="entry name" value="PAS_4"/>
</dbReference>
<dbReference type="CDD" id="cd17546">
    <property type="entry name" value="REC_hyHK_CKI1_RcsC-like"/>
    <property type="match status" value="1"/>
</dbReference>
<dbReference type="Pfam" id="PF08447">
    <property type="entry name" value="PAS_3"/>
    <property type="match status" value="1"/>
</dbReference>
<feature type="domain" description="PAC" evidence="9">
    <location>
        <begin position="245"/>
        <end position="297"/>
    </location>
</feature>
<dbReference type="InterPro" id="IPR001610">
    <property type="entry name" value="PAC"/>
</dbReference>
<reference evidence="10 11" key="1">
    <citation type="submission" date="2018-05" db="EMBL/GenBank/DDBJ databases">
        <title>Coraliomargarita sinensis sp. nov., isolated from a marine solar saltern.</title>
        <authorList>
            <person name="Zhou L.Y."/>
        </authorList>
    </citation>
    <scope>NUCLEOTIDE SEQUENCE [LARGE SCALE GENOMIC DNA]</scope>
    <source>
        <strain evidence="10 11">WN38</strain>
    </source>
</reference>
<dbReference type="AlphaFoldDB" id="A0A317ZJA6"/>
<dbReference type="SUPFAM" id="SSF55874">
    <property type="entry name" value="ATPase domain of HSP90 chaperone/DNA topoisomerase II/histidine kinase"/>
    <property type="match status" value="1"/>
</dbReference>
<dbReference type="NCBIfam" id="TIGR00229">
    <property type="entry name" value="sensory_box"/>
    <property type="match status" value="1"/>
</dbReference>
<dbReference type="InterPro" id="IPR013655">
    <property type="entry name" value="PAS_fold_3"/>
</dbReference>
<keyword evidence="4" id="KW-0808">Transferase</keyword>
<keyword evidence="5" id="KW-0418">Kinase</keyword>
<name>A0A317ZJA6_9BACT</name>
<dbReference type="InterPro" id="IPR035965">
    <property type="entry name" value="PAS-like_dom_sf"/>
</dbReference>
<dbReference type="PANTHER" id="PTHR43047">
    <property type="entry name" value="TWO-COMPONENT HISTIDINE PROTEIN KINASE"/>
    <property type="match status" value="1"/>
</dbReference>
<accession>A0A317ZJA6</accession>
<dbReference type="PRINTS" id="PR00344">
    <property type="entry name" value="BCTRLSENSOR"/>
</dbReference>
<dbReference type="CDD" id="cd16922">
    <property type="entry name" value="HATPase_EvgS-ArcB-TorS-like"/>
    <property type="match status" value="1"/>
</dbReference>
<dbReference type="PROSITE" id="PS50110">
    <property type="entry name" value="RESPONSE_REGULATORY"/>
    <property type="match status" value="1"/>
</dbReference>
<keyword evidence="11" id="KW-1185">Reference proteome</keyword>
<dbReference type="SUPFAM" id="SSF55785">
    <property type="entry name" value="PYP-like sensor domain (PAS domain)"/>
    <property type="match status" value="2"/>
</dbReference>
<organism evidence="10 11">
    <name type="scientific">Coraliomargarita sinensis</name>
    <dbReference type="NCBI Taxonomy" id="2174842"/>
    <lineage>
        <taxon>Bacteria</taxon>
        <taxon>Pseudomonadati</taxon>
        <taxon>Verrucomicrobiota</taxon>
        <taxon>Opitutia</taxon>
        <taxon>Puniceicoccales</taxon>
        <taxon>Coraliomargaritaceae</taxon>
        <taxon>Coraliomargarita</taxon>
    </lineage>
</organism>
<dbReference type="InterPro" id="IPR036097">
    <property type="entry name" value="HisK_dim/P_sf"/>
</dbReference>
<dbReference type="Pfam" id="PF00512">
    <property type="entry name" value="HisKA"/>
    <property type="match status" value="1"/>
</dbReference>
<dbReference type="SMART" id="SM00091">
    <property type="entry name" value="PAS"/>
    <property type="match status" value="2"/>
</dbReference>
<dbReference type="InterPro" id="IPR003661">
    <property type="entry name" value="HisK_dim/P_dom"/>
</dbReference>
<dbReference type="InterPro" id="IPR000014">
    <property type="entry name" value="PAS"/>
</dbReference>
<evidence type="ECO:0000256" key="6">
    <source>
        <dbReference type="PROSITE-ProRule" id="PRU00169"/>
    </source>
</evidence>
<evidence type="ECO:0000313" key="11">
    <source>
        <dbReference type="Proteomes" id="UP000247099"/>
    </source>
</evidence>
<dbReference type="CDD" id="cd00082">
    <property type="entry name" value="HisKA"/>
    <property type="match status" value="1"/>
</dbReference>
<dbReference type="GO" id="GO:0009927">
    <property type="term" value="F:histidine phosphotransfer kinase activity"/>
    <property type="evidence" value="ECO:0007669"/>
    <property type="project" value="TreeGrafter"/>
</dbReference>
<comment type="caution">
    <text evidence="10">The sequence shown here is derived from an EMBL/GenBank/DDBJ whole genome shotgun (WGS) entry which is preliminary data.</text>
</comment>
<dbReference type="Pfam" id="PF02518">
    <property type="entry name" value="HATPase_c"/>
    <property type="match status" value="1"/>
</dbReference>
<dbReference type="EMBL" id="QHJQ01000002">
    <property type="protein sequence ID" value="PXA05072.1"/>
    <property type="molecule type" value="Genomic_DNA"/>
</dbReference>
<feature type="domain" description="Histidine kinase" evidence="7">
    <location>
        <begin position="315"/>
        <end position="536"/>
    </location>
</feature>
<dbReference type="Proteomes" id="UP000247099">
    <property type="component" value="Unassembled WGS sequence"/>
</dbReference>
<evidence type="ECO:0000313" key="10">
    <source>
        <dbReference type="EMBL" id="PXA05072.1"/>
    </source>
</evidence>
<dbReference type="InterPro" id="IPR003594">
    <property type="entry name" value="HATPase_dom"/>
</dbReference>
<dbReference type="GO" id="GO:0000155">
    <property type="term" value="F:phosphorelay sensor kinase activity"/>
    <property type="evidence" value="ECO:0007669"/>
    <property type="project" value="InterPro"/>
</dbReference>
<dbReference type="SMART" id="SM00388">
    <property type="entry name" value="HisKA"/>
    <property type="match status" value="1"/>
</dbReference>
<dbReference type="FunFam" id="3.30.565.10:FF:000010">
    <property type="entry name" value="Sensor histidine kinase RcsC"/>
    <property type="match status" value="1"/>
</dbReference>